<gene>
    <name evidence="2" type="ORF">DPMN_141647</name>
</gene>
<dbReference type="Proteomes" id="UP000828390">
    <property type="component" value="Unassembled WGS sequence"/>
</dbReference>
<reference evidence="2" key="2">
    <citation type="submission" date="2020-11" db="EMBL/GenBank/DDBJ databases">
        <authorList>
            <person name="McCartney M.A."/>
            <person name="Auch B."/>
            <person name="Kono T."/>
            <person name="Mallez S."/>
            <person name="Becker A."/>
            <person name="Gohl D.M."/>
            <person name="Silverstein K.A.T."/>
            <person name="Koren S."/>
            <person name="Bechman K.B."/>
            <person name="Herman A."/>
            <person name="Abrahante J.E."/>
            <person name="Garbe J."/>
        </authorList>
    </citation>
    <scope>NUCLEOTIDE SEQUENCE</scope>
    <source>
        <strain evidence="2">Duluth1</strain>
        <tissue evidence="2">Whole animal</tissue>
    </source>
</reference>
<reference evidence="2" key="1">
    <citation type="journal article" date="2019" name="bioRxiv">
        <title>The Genome of the Zebra Mussel, Dreissena polymorpha: A Resource for Invasive Species Research.</title>
        <authorList>
            <person name="McCartney M.A."/>
            <person name="Auch B."/>
            <person name="Kono T."/>
            <person name="Mallez S."/>
            <person name="Zhang Y."/>
            <person name="Obille A."/>
            <person name="Becker A."/>
            <person name="Abrahante J.E."/>
            <person name="Garbe J."/>
            <person name="Badalamenti J.P."/>
            <person name="Herman A."/>
            <person name="Mangelson H."/>
            <person name="Liachko I."/>
            <person name="Sullivan S."/>
            <person name="Sone E.D."/>
            <person name="Koren S."/>
            <person name="Silverstein K.A.T."/>
            <person name="Beckman K.B."/>
            <person name="Gohl D.M."/>
        </authorList>
    </citation>
    <scope>NUCLEOTIDE SEQUENCE</scope>
    <source>
        <strain evidence="2">Duluth1</strain>
        <tissue evidence="2">Whole animal</tissue>
    </source>
</reference>
<feature type="region of interest" description="Disordered" evidence="1">
    <location>
        <begin position="92"/>
        <end position="111"/>
    </location>
</feature>
<sequence>MPVASRQSAGLPMYRRYTGTLPASTRPPPGHYRRHTGRCRSSAGACMGPGGATVPSRLFPVPSRLFPVLRRSLPALPGESRRYKTFKYFPGGAPVVPGLSRSLRWSPGSPR</sequence>
<name>A0A9D4GDW8_DREPO</name>
<evidence type="ECO:0000256" key="1">
    <source>
        <dbReference type="SAM" id="MobiDB-lite"/>
    </source>
</evidence>
<protein>
    <submittedName>
        <fullName evidence="2">Uncharacterized protein</fullName>
    </submittedName>
</protein>
<organism evidence="2 3">
    <name type="scientific">Dreissena polymorpha</name>
    <name type="common">Zebra mussel</name>
    <name type="synonym">Mytilus polymorpha</name>
    <dbReference type="NCBI Taxonomy" id="45954"/>
    <lineage>
        <taxon>Eukaryota</taxon>
        <taxon>Metazoa</taxon>
        <taxon>Spiralia</taxon>
        <taxon>Lophotrochozoa</taxon>
        <taxon>Mollusca</taxon>
        <taxon>Bivalvia</taxon>
        <taxon>Autobranchia</taxon>
        <taxon>Heteroconchia</taxon>
        <taxon>Euheterodonta</taxon>
        <taxon>Imparidentia</taxon>
        <taxon>Neoheterodontei</taxon>
        <taxon>Myida</taxon>
        <taxon>Dreissenoidea</taxon>
        <taxon>Dreissenidae</taxon>
        <taxon>Dreissena</taxon>
    </lineage>
</organism>
<comment type="caution">
    <text evidence="2">The sequence shown here is derived from an EMBL/GenBank/DDBJ whole genome shotgun (WGS) entry which is preliminary data.</text>
</comment>
<keyword evidence="3" id="KW-1185">Reference proteome</keyword>
<evidence type="ECO:0000313" key="2">
    <source>
        <dbReference type="EMBL" id="KAH3813195.1"/>
    </source>
</evidence>
<dbReference type="EMBL" id="JAIWYP010000006">
    <property type="protein sequence ID" value="KAH3813195.1"/>
    <property type="molecule type" value="Genomic_DNA"/>
</dbReference>
<accession>A0A9D4GDW8</accession>
<dbReference type="AlphaFoldDB" id="A0A9D4GDW8"/>
<evidence type="ECO:0000313" key="3">
    <source>
        <dbReference type="Proteomes" id="UP000828390"/>
    </source>
</evidence>
<proteinExistence type="predicted"/>
<feature type="region of interest" description="Disordered" evidence="1">
    <location>
        <begin position="17"/>
        <end position="44"/>
    </location>
</feature>